<dbReference type="SUPFAM" id="SSF55785">
    <property type="entry name" value="PYP-like sensor domain (PAS domain)"/>
    <property type="match status" value="2"/>
</dbReference>
<dbReference type="Pfam" id="PF04967">
    <property type="entry name" value="HTH_10"/>
    <property type="match status" value="1"/>
</dbReference>
<gene>
    <name evidence="5" type="ORF">HZS54_23575</name>
</gene>
<dbReference type="CDD" id="cd00130">
    <property type="entry name" value="PAS"/>
    <property type="match status" value="2"/>
</dbReference>
<dbReference type="NCBIfam" id="TIGR00229">
    <property type="entry name" value="sensory_box"/>
    <property type="match status" value="2"/>
</dbReference>
<evidence type="ECO:0000256" key="2">
    <source>
        <dbReference type="ARBA" id="ARBA00023163"/>
    </source>
</evidence>
<proteinExistence type="predicted"/>
<dbReference type="InterPro" id="IPR001610">
    <property type="entry name" value="PAC"/>
</dbReference>
<dbReference type="InterPro" id="IPR013656">
    <property type="entry name" value="PAS_4"/>
</dbReference>
<dbReference type="SMART" id="SM00065">
    <property type="entry name" value="GAF"/>
    <property type="match status" value="1"/>
</dbReference>
<dbReference type="PANTHER" id="PTHR34236">
    <property type="entry name" value="DIMETHYL SULFOXIDE REDUCTASE TRANSCRIPTIONAL ACTIVATOR"/>
    <property type="match status" value="1"/>
</dbReference>
<sequence>MSRNVEPQGWEWGDAAAANAVDESFAEVVGETVFSELLVASAPECFLVADDEGRIVFANPAVESVFGYDPEALVDRSLRSLIPDRFRAAHREAFRSYLDTGQRTVDWNDLRLVGRHCEGHEVPLAVWFREFAHRGEQYFVGVVRDISTRVEQRGELASERAFVESMFDALPDVVYAFDPEGRMLRWNDRLNEVTGYSDDGIESRDPFDFLADDDHGRIATAISCVLSAGRVVTVESDLVTADGETIPYEFTGAPLVTDGEVVGVTGVGRDISERKRYEATLERLDDLNTVIRSVDRALVEATTRGEIAREVCSRLVGEGAYCGAVIGSVDADGGAIDVDAAAGLGESMAEAAGDGFADGAPSSVAAAIESESVQVVDGVTSDFREAVDGGGDRTIAVVPLVADDRRFGLLAVCTDRVHGIPDRERAVLGELGATIGNAVQSALTRQLLHSDTITEIELRATDDDVPFVAVSAAADCRLELERAVTFGDEHVFFFSVDGASTEAVREAAASVSSISNVAALTDERIELRAAQGTITSVLTDLGARTTAGVADRGAATITAELPSDAAVREAVDAVQSAYPDTELVARREAERSLRTPSELRQGLAADLTDKQQAALEAAYFSGYFEWPARTSDAGGVADTLDIAPQTFHQHLRVAERKLLAALFDGAGPEGSR</sequence>
<keyword evidence="6" id="KW-1185">Reference proteome</keyword>
<dbReference type="OrthoDB" id="106505at2157"/>
<dbReference type="InterPro" id="IPR000700">
    <property type="entry name" value="PAS-assoc_C"/>
</dbReference>
<dbReference type="Gene3D" id="3.30.450.40">
    <property type="match status" value="1"/>
</dbReference>
<reference evidence="5 6" key="1">
    <citation type="submission" date="2020-07" db="EMBL/GenBank/DDBJ databases">
        <title>Halosimplex litoreum sp. nov. and Halosimplex rubrum sp. nov., isolated from different salt environments.</title>
        <authorList>
            <person name="Cui H."/>
        </authorList>
    </citation>
    <scope>NUCLEOTIDE SEQUENCE [LARGE SCALE GENOMIC DNA]</scope>
    <source>
        <strain evidence="5 6">R2</strain>
    </source>
</reference>
<dbReference type="InterPro" id="IPR000014">
    <property type="entry name" value="PAS"/>
</dbReference>
<protein>
    <submittedName>
        <fullName evidence="5">PAS domain S-box protein</fullName>
    </submittedName>
</protein>
<evidence type="ECO:0000313" key="5">
    <source>
        <dbReference type="EMBL" id="QLH84438.1"/>
    </source>
</evidence>
<feature type="domain" description="PAS" evidence="3">
    <location>
        <begin position="159"/>
        <end position="229"/>
    </location>
</feature>
<dbReference type="RefSeq" id="WP_179919521.1">
    <property type="nucleotide sequence ID" value="NZ_CP058909.1"/>
</dbReference>
<dbReference type="Pfam" id="PF08448">
    <property type="entry name" value="PAS_4"/>
    <property type="match status" value="2"/>
</dbReference>
<accession>A0A7D5PEA5</accession>
<dbReference type="InterPro" id="IPR007050">
    <property type="entry name" value="HTH_bacterioopsin"/>
</dbReference>
<dbReference type="Pfam" id="PF15915">
    <property type="entry name" value="BAT"/>
    <property type="match status" value="1"/>
</dbReference>
<keyword evidence="1" id="KW-0805">Transcription regulation</keyword>
<evidence type="ECO:0000259" key="4">
    <source>
        <dbReference type="PROSITE" id="PS50113"/>
    </source>
</evidence>
<evidence type="ECO:0000256" key="1">
    <source>
        <dbReference type="ARBA" id="ARBA00023015"/>
    </source>
</evidence>
<dbReference type="SUPFAM" id="SSF55781">
    <property type="entry name" value="GAF domain-like"/>
    <property type="match status" value="1"/>
</dbReference>
<organism evidence="5 6">
    <name type="scientific">Halosimplex pelagicum</name>
    <dbReference type="NCBI Taxonomy" id="869886"/>
    <lineage>
        <taxon>Archaea</taxon>
        <taxon>Methanobacteriati</taxon>
        <taxon>Methanobacteriota</taxon>
        <taxon>Stenosarchaea group</taxon>
        <taxon>Halobacteria</taxon>
        <taxon>Halobacteriales</taxon>
        <taxon>Haloarculaceae</taxon>
        <taxon>Halosimplex</taxon>
    </lineage>
</organism>
<evidence type="ECO:0000313" key="6">
    <source>
        <dbReference type="Proteomes" id="UP000509346"/>
    </source>
</evidence>
<dbReference type="PANTHER" id="PTHR34236:SF1">
    <property type="entry name" value="DIMETHYL SULFOXIDE REDUCTASE TRANSCRIPTIONAL ACTIVATOR"/>
    <property type="match status" value="1"/>
</dbReference>
<dbReference type="InterPro" id="IPR031803">
    <property type="entry name" value="BAT_GAF/HTH-assoc"/>
</dbReference>
<dbReference type="SMART" id="SM00086">
    <property type="entry name" value="PAC"/>
    <property type="match status" value="2"/>
</dbReference>
<feature type="domain" description="PAS" evidence="3">
    <location>
        <begin position="30"/>
        <end position="101"/>
    </location>
</feature>
<dbReference type="KEGG" id="hpel:HZS54_23575"/>
<dbReference type="Gene3D" id="3.30.450.20">
    <property type="entry name" value="PAS domain"/>
    <property type="match status" value="2"/>
</dbReference>
<dbReference type="PROSITE" id="PS50113">
    <property type="entry name" value="PAC"/>
    <property type="match status" value="1"/>
</dbReference>
<evidence type="ECO:0000259" key="3">
    <source>
        <dbReference type="PROSITE" id="PS50112"/>
    </source>
</evidence>
<dbReference type="InterPro" id="IPR003018">
    <property type="entry name" value="GAF"/>
</dbReference>
<dbReference type="AlphaFoldDB" id="A0A7D5PEA5"/>
<dbReference type="InterPro" id="IPR029016">
    <property type="entry name" value="GAF-like_dom_sf"/>
</dbReference>
<dbReference type="EMBL" id="CP058909">
    <property type="protein sequence ID" value="QLH84438.1"/>
    <property type="molecule type" value="Genomic_DNA"/>
</dbReference>
<dbReference type="Proteomes" id="UP000509346">
    <property type="component" value="Chromosome"/>
</dbReference>
<dbReference type="Pfam" id="PF13185">
    <property type="entry name" value="GAF_2"/>
    <property type="match status" value="1"/>
</dbReference>
<dbReference type="SMART" id="SM00091">
    <property type="entry name" value="PAS"/>
    <property type="match status" value="2"/>
</dbReference>
<dbReference type="InterPro" id="IPR035965">
    <property type="entry name" value="PAS-like_dom_sf"/>
</dbReference>
<dbReference type="PROSITE" id="PS50112">
    <property type="entry name" value="PAS"/>
    <property type="match status" value="2"/>
</dbReference>
<keyword evidence="2" id="KW-0804">Transcription</keyword>
<dbReference type="GeneID" id="56085638"/>
<name>A0A7D5PEA5_9EURY</name>
<feature type="domain" description="PAC" evidence="4">
    <location>
        <begin position="232"/>
        <end position="283"/>
    </location>
</feature>